<dbReference type="GO" id="GO:0004022">
    <property type="term" value="F:alcohol dehydrogenase (NAD+) activity"/>
    <property type="evidence" value="ECO:0007669"/>
    <property type="project" value="TreeGrafter"/>
</dbReference>
<evidence type="ECO:0000256" key="4">
    <source>
        <dbReference type="ARBA" id="ARBA00022833"/>
    </source>
</evidence>
<accession>A0A9N9ZIA6</accession>
<dbReference type="SUPFAM" id="SSF50129">
    <property type="entry name" value="GroES-like"/>
    <property type="match status" value="1"/>
</dbReference>
<dbReference type="Proteomes" id="UP000775872">
    <property type="component" value="Unassembled WGS sequence"/>
</dbReference>
<feature type="domain" description="Alcohol dehydrogenase-like N-terminal" evidence="6">
    <location>
        <begin position="23"/>
        <end position="129"/>
    </location>
</feature>
<evidence type="ECO:0000313" key="7">
    <source>
        <dbReference type="EMBL" id="CAH0055634.1"/>
    </source>
</evidence>
<name>A0A9N9ZIA6_9HYPO</name>
<keyword evidence="5" id="KW-0560">Oxidoreductase</keyword>
<evidence type="ECO:0000256" key="2">
    <source>
        <dbReference type="ARBA" id="ARBA00008072"/>
    </source>
</evidence>
<dbReference type="InterPro" id="IPR013154">
    <property type="entry name" value="ADH-like_N"/>
</dbReference>
<gene>
    <name evidence="7" type="ORF">CSOL1703_00017738</name>
</gene>
<evidence type="ECO:0000313" key="8">
    <source>
        <dbReference type="Proteomes" id="UP000775872"/>
    </source>
</evidence>
<dbReference type="AlphaFoldDB" id="A0A9N9ZIA6"/>
<organism evidence="7 8">
    <name type="scientific">Clonostachys solani</name>
    <dbReference type="NCBI Taxonomy" id="160281"/>
    <lineage>
        <taxon>Eukaryota</taxon>
        <taxon>Fungi</taxon>
        <taxon>Dikarya</taxon>
        <taxon>Ascomycota</taxon>
        <taxon>Pezizomycotina</taxon>
        <taxon>Sordariomycetes</taxon>
        <taxon>Hypocreomycetidae</taxon>
        <taxon>Hypocreales</taxon>
        <taxon>Bionectriaceae</taxon>
        <taxon>Clonostachys</taxon>
    </lineage>
</organism>
<keyword evidence="8" id="KW-1185">Reference proteome</keyword>
<dbReference type="InterPro" id="IPR036291">
    <property type="entry name" value="NAD(P)-bd_dom_sf"/>
</dbReference>
<dbReference type="EMBL" id="CABFOC020000058">
    <property type="protein sequence ID" value="CAH0055634.1"/>
    <property type="molecule type" value="Genomic_DNA"/>
</dbReference>
<dbReference type="PANTHER" id="PTHR42940">
    <property type="entry name" value="ALCOHOL DEHYDROGENASE 1-RELATED"/>
    <property type="match status" value="1"/>
</dbReference>
<dbReference type="GO" id="GO:0046872">
    <property type="term" value="F:metal ion binding"/>
    <property type="evidence" value="ECO:0007669"/>
    <property type="project" value="UniProtKB-KW"/>
</dbReference>
<dbReference type="Gene3D" id="3.40.50.720">
    <property type="entry name" value="NAD(P)-binding Rossmann-like Domain"/>
    <property type="match status" value="1"/>
</dbReference>
<dbReference type="SUPFAM" id="SSF51735">
    <property type="entry name" value="NAD(P)-binding Rossmann-fold domains"/>
    <property type="match status" value="1"/>
</dbReference>
<reference evidence="7" key="1">
    <citation type="submission" date="2021-10" db="EMBL/GenBank/DDBJ databases">
        <authorList>
            <person name="Piombo E."/>
        </authorList>
    </citation>
    <scope>NUCLEOTIDE SEQUENCE</scope>
</reference>
<sequence>MTKEMGPELNLSLTRIEIPEQTANESLVKIICTGICRSDICFSIGPEDGYPTHNHIAGHEGIGRVVKSSNSTLVGKLVATRFLASSCGCCTYCLRNLETSCINQYNIPKHRNGTLQEFMAVPTSYLMELHGSLSESDQDLSKYCAALCSGSAALRAIRNANANPGDIVVVVGVLGGIGHLVGMLAKRVFALNVIGVDLKSKIDTFPSKNAGMVCDVLLPATDGQDPVALVELQDKIAVSCARLRNDTCTSRAADAVIVASSRMSGFQGLENFVCDGGSIVCVGIPRGKNTLSIPLPSLVERSLRIVGSLMGGRREALEMIHYVKSGQVDPIITKIELDQAPLYMAKIRDAEPIGKVVVEMPVYG</sequence>
<dbReference type="OrthoDB" id="1879366at2759"/>
<evidence type="ECO:0000259" key="6">
    <source>
        <dbReference type="Pfam" id="PF08240"/>
    </source>
</evidence>
<keyword evidence="3" id="KW-0479">Metal-binding</keyword>
<evidence type="ECO:0000256" key="3">
    <source>
        <dbReference type="ARBA" id="ARBA00022723"/>
    </source>
</evidence>
<evidence type="ECO:0000256" key="1">
    <source>
        <dbReference type="ARBA" id="ARBA00001947"/>
    </source>
</evidence>
<proteinExistence type="inferred from homology"/>
<comment type="cofactor">
    <cofactor evidence="1">
        <name>Zn(2+)</name>
        <dbReference type="ChEBI" id="CHEBI:29105"/>
    </cofactor>
</comment>
<protein>
    <recommendedName>
        <fullName evidence="6">Alcohol dehydrogenase-like N-terminal domain-containing protein</fullName>
    </recommendedName>
</protein>
<evidence type="ECO:0000256" key="5">
    <source>
        <dbReference type="ARBA" id="ARBA00023002"/>
    </source>
</evidence>
<dbReference type="Pfam" id="PF08240">
    <property type="entry name" value="ADH_N"/>
    <property type="match status" value="1"/>
</dbReference>
<dbReference type="GO" id="GO:0005737">
    <property type="term" value="C:cytoplasm"/>
    <property type="evidence" value="ECO:0007669"/>
    <property type="project" value="TreeGrafter"/>
</dbReference>
<dbReference type="InterPro" id="IPR011032">
    <property type="entry name" value="GroES-like_sf"/>
</dbReference>
<keyword evidence="4" id="KW-0862">Zinc</keyword>
<dbReference type="PANTHER" id="PTHR42940:SF8">
    <property type="entry name" value="VACUOLAR PROTEIN SORTING-ASSOCIATED PROTEIN 11"/>
    <property type="match status" value="1"/>
</dbReference>
<dbReference type="Gene3D" id="3.90.180.10">
    <property type="entry name" value="Medium-chain alcohol dehydrogenases, catalytic domain"/>
    <property type="match status" value="1"/>
</dbReference>
<comment type="caution">
    <text evidence="7">The sequence shown here is derived from an EMBL/GenBank/DDBJ whole genome shotgun (WGS) entry which is preliminary data.</text>
</comment>
<comment type="similarity">
    <text evidence="2">Belongs to the zinc-containing alcohol dehydrogenase family.</text>
</comment>